<dbReference type="InterPro" id="IPR000399">
    <property type="entry name" value="TPP-bd_CS"/>
</dbReference>
<dbReference type="GO" id="GO:0047434">
    <property type="term" value="F:indolepyruvate decarboxylase activity"/>
    <property type="evidence" value="ECO:0007669"/>
    <property type="project" value="UniProtKB-EC"/>
</dbReference>
<evidence type="ECO:0000256" key="1">
    <source>
        <dbReference type="ARBA" id="ARBA00001920"/>
    </source>
</evidence>
<dbReference type="FunFam" id="3.40.50.970:FF:000019">
    <property type="entry name" value="Pyruvate decarboxylase isozyme"/>
    <property type="match status" value="1"/>
</dbReference>
<keyword evidence="5" id="KW-0210">Decarboxylase</keyword>
<dbReference type="FunFam" id="3.40.50.970:FF:000024">
    <property type="entry name" value="Pyruvate decarboxylase isozyme"/>
    <property type="match status" value="1"/>
</dbReference>
<dbReference type="GO" id="GO:0000287">
    <property type="term" value="F:magnesium ion binding"/>
    <property type="evidence" value="ECO:0007669"/>
    <property type="project" value="InterPro"/>
</dbReference>
<dbReference type="GO" id="GO:0004737">
    <property type="term" value="F:pyruvate decarboxylase activity"/>
    <property type="evidence" value="ECO:0007669"/>
    <property type="project" value="TreeGrafter"/>
</dbReference>
<dbReference type="Pfam" id="PF02775">
    <property type="entry name" value="TPP_enzyme_C"/>
    <property type="match status" value="1"/>
</dbReference>
<dbReference type="GO" id="GO:0030976">
    <property type="term" value="F:thiamine pyrophosphate binding"/>
    <property type="evidence" value="ECO:0007669"/>
    <property type="project" value="InterPro"/>
</dbReference>
<dbReference type="PANTHER" id="PTHR43452:SF30">
    <property type="entry name" value="PYRUVATE DECARBOXYLASE ISOZYME 1-RELATED"/>
    <property type="match status" value="1"/>
</dbReference>
<dbReference type="PIRSF" id="PIRSF036565">
    <property type="entry name" value="Pyruvt_ip_decrb"/>
    <property type="match status" value="1"/>
</dbReference>
<evidence type="ECO:0000256" key="2">
    <source>
        <dbReference type="ARBA" id="ARBA00001964"/>
    </source>
</evidence>
<dbReference type="InterPro" id="IPR047214">
    <property type="entry name" value="TPP_PDC_IPDC"/>
</dbReference>
<evidence type="ECO:0000256" key="4">
    <source>
        <dbReference type="ARBA" id="ARBA00022723"/>
    </source>
</evidence>
<dbReference type="CDD" id="cd07038">
    <property type="entry name" value="TPP_PYR_PDC_IPDC_like"/>
    <property type="match status" value="1"/>
</dbReference>
<dbReference type="SUPFAM" id="SSF52467">
    <property type="entry name" value="DHS-like NAD/FAD-binding domain"/>
    <property type="match status" value="1"/>
</dbReference>
<name>A0A377PGL1_HAFAL</name>
<keyword evidence="4 9" id="KW-0479">Metal-binding</keyword>
<protein>
    <submittedName>
        <fullName evidence="14">Indole-3-pyruvate decarboxylase</fullName>
        <ecNumber evidence="14">4.1.1.74</ecNumber>
    </submittedName>
</protein>
<evidence type="ECO:0000259" key="11">
    <source>
        <dbReference type="Pfam" id="PF00205"/>
    </source>
</evidence>
<dbReference type="GO" id="GO:0005829">
    <property type="term" value="C:cytosol"/>
    <property type="evidence" value="ECO:0007669"/>
    <property type="project" value="TreeGrafter"/>
</dbReference>
<evidence type="ECO:0000313" key="15">
    <source>
        <dbReference type="Proteomes" id="UP000254821"/>
    </source>
</evidence>
<dbReference type="Gene3D" id="3.40.50.970">
    <property type="match status" value="2"/>
</dbReference>
<sequence>MKKDDKHTVRRLMLIGGMGVHSVNLAFHHAPEPVSTPSKRAPYTFKRDLNSRFFSAYCPEMSIGSIAMSKTSNSTVYSVSDYLLDRLSQAGIQHVFGVPRDYNLRFLDFVTAHADLEWVGCANELNAAYAADGYARCAPAAALVTTFGVGELSAINGTAGSYAEYLPVIHIVGAPNRRSQQKGELLHHTLGDGDYGHFYRMAAEVTCSQAILTPENAAVEIDRVLSDVLYHRRPGYFLLPSDVCDEPIRTELYPFAARQDEIIGLNEFVQAARELLKPVRKVALLADFLADRFGQKQAVQQLADLPGVASATLLMGKGVLDESQPNFVGTYAGGASQPCVKAAIENADALISVGVRLTDSVTAGFTHQLALNKTIDIQPFSASVAGRVFSQLPMNNALAALIDLARELCVEWQSPDAQRDSLPEGQGNHLDQHTFWQQVQRFLRAGDIVIADQGTSSFGSATLRLPKDASLIVQPLWGSIGYTLPAVLGAQLAQPQRRVVLLIGDGSAQLTIQELGTLLRHGLKPVIILVNNDGYTVERAIHGPEEVYNDIAAWNWTQIPAALSVNGNAVTYHADSVQSLQKAFDASKTPKALTLIEVMLPKMDVPEYLATLSKAIAERNASHQ</sequence>
<comment type="cofactor">
    <cofactor evidence="2">
        <name>thiamine diphosphate</name>
        <dbReference type="ChEBI" id="CHEBI:58937"/>
    </cofactor>
</comment>
<dbReference type="InterPro" id="IPR012001">
    <property type="entry name" value="Thiamin_PyroP_enz_TPP-bd_dom"/>
</dbReference>
<dbReference type="EMBL" id="UGHP01000001">
    <property type="protein sequence ID" value="STQ79497.1"/>
    <property type="molecule type" value="Genomic_DNA"/>
</dbReference>
<dbReference type="PROSITE" id="PS00187">
    <property type="entry name" value="TPP_ENZYMES"/>
    <property type="match status" value="1"/>
</dbReference>
<feature type="domain" description="Thiamine pyrophosphate enzyme TPP-binding" evidence="12">
    <location>
        <begin position="454"/>
        <end position="588"/>
    </location>
</feature>
<evidence type="ECO:0000256" key="7">
    <source>
        <dbReference type="ARBA" id="ARBA00023052"/>
    </source>
</evidence>
<dbReference type="CDD" id="cd02005">
    <property type="entry name" value="TPP_PDC_IPDC"/>
    <property type="match status" value="1"/>
</dbReference>
<dbReference type="PANTHER" id="PTHR43452">
    <property type="entry name" value="PYRUVATE DECARBOXYLASE"/>
    <property type="match status" value="1"/>
</dbReference>
<dbReference type="Pfam" id="PF00205">
    <property type="entry name" value="TPP_enzyme_M"/>
    <property type="match status" value="1"/>
</dbReference>
<dbReference type="GO" id="GO:0000949">
    <property type="term" value="P:aromatic amino acid family catabolic process to alcohol via Ehrlich pathway"/>
    <property type="evidence" value="ECO:0007669"/>
    <property type="project" value="TreeGrafter"/>
</dbReference>
<dbReference type="SUPFAM" id="SSF52518">
    <property type="entry name" value="Thiamin diphosphate-binding fold (THDP-binding)"/>
    <property type="match status" value="2"/>
</dbReference>
<feature type="binding site" evidence="9">
    <location>
        <position position="505"/>
    </location>
    <ligand>
        <name>Mg(2+)</name>
        <dbReference type="ChEBI" id="CHEBI:18420"/>
    </ligand>
</feature>
<accession>A0A377PGL1</accession>
<evidence type="ECO:0000256" key="5">
    <source>
        <dbReference type="ARBA" id="ARBA00022793"/>
    </source>
</evidence>
<gene>
    <name evidence="14" type="primary">ipdC</name>
    <name evidence="14" type="ORF">NCTC8105_01589</name>
</gene>
<dbReference type="InterPro" id="IPR029035">
    <property type="entry name" value="DHS-like_NAD/FAD-binding_dom"/>
</dbReference>
<evidence type="ECO:0000256" key="8">
    <source>
        <dbReference type="ARBA" id="ARBA00023239"/>
    </source>
</evidence>
<evidence type="ECO:0000256" key="10">
    <source>
        <dbReference type="RuleBase" id="RU362132"/>
    </source>
</evidence>
<dbReference type="Proteomes" id="UP000254821">
    <property type="component" value="Unassembled WGS sequence"/>
</dbReference>
<dbReference type="InterPro" id="IPR012000">
    <property type="entry name" value="Thiamin_PyroP_enz_cen_dom"/>
</dbReference>
<dbReference type="InterPro" id="IPR011766">
    <property type="entry name" value="TPP_enzyme_TPP-bd"/>
</dbReference>
<comment type="cofactor">
    <cofactor evidence="1">
        <name>a metal cation</name>
        <dbReference type="ChEBI" id="CHEBI:25213"/>
    </cofactor>
</comment>
<dbReference type="InterPro" id="IPR047213">
    <property type="entry name" value="TPP_PYR_PDC_IPDC-like"/>
</dbReference>
<proteinExistence type="inferred from homology"/>
<evidence type="ECO:0000256" key="9">
    <source>
        <dbReference type="PIRSR" id="PIRSR036565-2"/>
    </source>
</evidence>
<dbReference type="AlphaFoldDB" id="A0A377PGL1"/>
<keyword evidence="6 9" id="KW-0460">Magnesium</keyword>
<feature type="binding site" evidence="9">
    <location>
        <position position="534"/>
    </location>
    <ligand>
        <name>Mg(2+)</name>
        <dbReference type="ChEBI" id="CHEBI:18420"/>
    </ligand>
</feature>
<comment type="similarity">
    <text evidence="3 10">Belongs to the TPP enzyme family.</text>
</comment>
<keyword evidence="8 14" id="KW-0456">Lyase</keyword>
<dbReference type="InterPro" id="IPR029061">
    <property type="entry name" value="THDP-binding"/>
</dbReference>
<keyword evidence="7 10" id="KW-0786">Thiamine pyrophosphate</keyword>
<evidence type="ECO:0000259" key="12">
    <source>
        <dbReference type="Pfam" id="PF02775"/>
    </source>
</evidence>
<dbReference type="InterPro" id="IPR012110">
    <property type="entry name" value="PDC/IPDC-like"/>
</dbReference>
<feature type="domain" description="Thiamine pyrophosphate enzyme central" evidence="11">
    <location>
        <begin position="269"/>
        <end position="394"/>
    </location>
</feature>
<dbReference type="EC" id="4.1.1.74" evidence="14"/>
<evidence type="ECO:0000259" key="13">
    <source>
        <dbReference type="Pfam" id="PF02776"/>
    </source>
</evidence>
<feature type="domain" description="Thiamine pyrophosphate enzyme N-terminal TPP-binding" evidence="13">
    <location>
        <begin position="79"/>
        <end position="184"/>
    </location>
</feature>
<dbReference type="Pfam" id="PF02776">
    <property type="entry name" value="TPP_enzyme_N"/>
    <property type="match status" value="1"/>
</dbReference>
<organism evidence="14 15">
    <name type="scientific">Hafnia alvei</name>
    <dbReference type="NCBI Taxonomy" id="569"/>
    <lineage>
        <taxon>Bacteria</taxon>
        <taxon>Pseudomonadati</taxon>
        <taxon>Pseudomonadota</taxon>
        <taxon>Gammaproteobacteria</taxon>
        <taxon>Enterobacterales</taxon>
        <taxon>Hafniaceae</taxon>
        <taxon>Hafnia</taxon>
    </lineage>
</organism>
<evidence type="ECO:0000313" key="14">
    <source>
        <dbReference type="EMBL" id="STQ79497.1"/>
    </source>
</evidence>
<evidence type="ECO:0000256" key="6">
    <source>
        <dbReference type="ARBA" id="ARBA00022842"/>
    </source>
</evidence>
<evidence type="ECO:0000256" key="3">
    <source>
        <dbReference type="ARBA" id="ARBA00007812"/>
    </source>
</evidence>
<comment type="cofactor">
    <cofactor evidence="9">
        <name>Mg(2+)</name>
        <dbReference type="ChEBI" id="CHEBI:18420"/>
    </cofactor>
    <text evidence="9">Binds 1 Mg(2+) per subunit.</text>
</comment>
<dbReference type="Gene3D" id="3.40.50.1220">
    <property type="entry name" value="TPP-binding domain"/>
    <property type="match status" value="1"/>
</dbReference>
<keyword evidence="14" id="KW-0670">Pyruvate</keyword>
<feature type="binding site" evidence="9">
    <location>
        <position position="532"/>
    </location>
    <ligand>
        <name>Mg(2+)</name>
        <dbReference type="ChEBI" id="CHEBI:18420"/>
    </ligand>
</feature>
<reference evidence="14 15" key="1">
    <citation type="submission" date="2018-06" db="EMBL/GenBank/DDBJ databases">
        <authorList>
            <consortium name="Pathogen Informatics"/>
            <person name="Doyle S."/>
        </authorList>
    </citation>
    <scope>NUCLEOTIDE SEQUENCE [LARGE SCALE GENOMIC DNA]</scope>
    <source>
        <strain evidence="14 15">NCTC8105</strain>
    </source>
</reference>